<dbReference type="Gene3D" id="3.40.50.1820">
    <property type="entry name" value="alpha/beta hydrolase"/>
    <property type="match status" value="1"/>
</dbReference>
<dbReference type="RefSeq" id="WP_146719737.1">
    <property type="nucleotide sequence ID" value="NZ_BSUI01000011.1"/>
</dbReference>
<proteinExistence type="predicted"/>
<dbReference type="InterPro" id="IPR013094">
    <property type="entry name" value="AB_hydrolase_3"/>
</dbReference>
<dbReference type="EMBL" id="JACHFV010000015">
    <property type="protein sequence ID" value="MBB5296958.1"/>
    <property type="molecule type" value="Genomic_DNA"/>
</dbReference>
<reference evidence="3 4" key="1">
    <citation type="submission" date="2020-08" db="EMBL/GenBank/DDBJ databases">
        <title>Genomic Encyclopedia of Type Strains, Phase IV (KMG-IV): sequencing the most valuable type-strain genomes for metagenomic binning, comparative biology and taxonomic classification.</title>
        <authorList>
            <person name="Goeker M."/>
        </authorList>
    </citation>
    <scope>NUCLEOTIDE SEQUENCE [LARGE SCALE GENOMIC DNA]</scope>
    <source>
        <strain evidence="3 4">DSM 105434</strain>
    </source>
</reference>
<protein>
    <submittedName>
        <fullName evidence="3">Acetyl esterase/lipase</fullName>
    </submittedName>
</protein>
<dbReference type="PANTHER" id="PTHR48081:SF8">
    <property type="entry name" value="ALPHA_BETA HYDROLASE FOLD-3 DOMAIN-CONTAINING PROTEIN-RELATED"/>
    <property type="match status" value="1"/>
</dbReference>
<dbReference type="InterPro" id="IPR050300">
    <property type="entry name" value="GDXG_lipolytic_enzyme"/>
</dbReference>
<dbReference type="Pfam" id="PF07859">
    <property type="entry name" value="Abhydrolase_3"/>
    <property type="match status" value="1"/>
</dbReference>
<evidence type="ECO:0000313" key="3">
    <source>
        <dbReference type="EMBL" id="MBB5296958.1"/>
    </source>
</evidence>
<keyword evidence="4" id="KW-1185">Reference proteome</keyword>
<evidence type="ECO:0000313" key="4">
    <source>
        <dbReference type="Proteomes" id="UP000536909"/>
    </source>
</evidence>
<organism evidence="3 4">
    <name type="scientific">Deinococcus metallilatus</name>
    <dbReference type="NCBI Taxonomy" id="1211322"/>
    <lineage>
        <taxon>Bacteria</taxon>
        <taxon>Thermotogati</taxon>
        <taxon>Deinococcota</taxon>
        <taxon>Deinococci</taxon>
        <taxon>Deinococcales</taxon>
        <taxon>Deinococcaceae</taxon>
        <taxon>Deinococcus</taxon>
    </lineage>
</organism>
<feature type="domain" description="Alpha/beta hydrolase fold-3" evidence="2">
    <location>
        <begin position="82"/>
        <end position="290"/>
    </location>
</feature>
<dbReference type="Proteomes" id="UP000536909">
    <property type="component" value="Unassembled WGS sequence"/>
</dbReference>
<name>A0ABR6MYE6_9DEIO</name>
<comment type="caution">
    <text evidence="3">The sequence shown here is derived from an EMBL/GenBank/DDBJ whole genome shotgun (WGS) entry which is preliminary data.</text>
</comment>
<accession>A0ABR6MYE6</accession>
<evidence type="ECO:0000259" key="2">
    <source>
        <dbReference type="Pfam" id="PF07859"/>
    </source>
</evidence>
<gene>
    <name evidence="3" type="ORF">HNQ10_003818</name>
</gene>
<keyword evidence="1" id="KW-0378">Hydrolase</keyword>
<evidence type="ECO:0000256" key="1">
    <source>
        <dbReference type="ARBA" id="ARBA00022801"/>
    </source>
</evidence>
<dbReference type="InterPro" id="IPR029058">
    <property type="entry name" value="AB_hydrolase_fold"/>
</dbReference>
<dbReference type="SUPFAM" id="SSF53474">
    <property type="entry name" value="alpha/beta-Hydrolases"/>
    <property type="match status" value="1"/>
</dbReference>
<dbReference type="PANTHER" id="PTHR48081">
    <property type="entry name" value="AB HYDROLASE SUPERFAMILY PROTEIN C4A8.06C"/>
    <property type="match status" value="1"/>
</dbReference>
<sequence>MLPLSPIDPQLAEALALVEPLPFTLEGLPARRAEQLRRYLAEAPLPRPGMQTEERRIPRTDGSELLLKLYRPADGTGVLPALLWFHGGGYVGGTVALDDALCEELARDVPCVVVSAEYRLAPEHPYPAGLEDAFTALCWVAAQAGTLGIDPERIAIGGASAGAGLTASLALLNRDRGGPQPRLQLLIYPMLDRDTSRDPALVSGTGEHPLWSHHQNRLAWQAYIGHIADPAQVPYTSPVHFPDLTALPPAWVGVGDLDLFYNEDRRYAERLAQAGVPILFRRFPGAYHGFDRLVPEAALSRQFRSDYTGTLRAALHP</sequence>